<dbReference type="InterPro" id="IPR030185">
    <property type="entry name" value="Mae1"/>
</dbReference>
<dbReference type="InterPro" id="IPR004695">
    <property type="entry name" value="SLAC1/Mae1/Ssu1/TehA"/>
</dbReference>
<evidence type="ECO:0000313" key="6">
    <source>
        <dbReference type="EMBL" id="KAB8076553.1"/>
    </source>
</evidence>
<feature type="transmembrane region" description="Helical" evidence="5">
    <location>
        <begin position="78"/>
        <end position="95"/>
    </location>
</feature>
<dbReference type="Pfam" id="PF03595">
    <property type="entry name" value="SLAC1"/>
    <property type="match status" value="1"/>
</dbReference>
<evidence type="ECO:0000256" key="5">
    <source>
        <dbReference type="SAM" id="Phobius"/>
    </source>
</evidence>
<dbReference type="AlphaFoldDB" id="A0A5N5X737"/>
<dbReference type="EMBL" id="ML732179">
    <property type="protein sequence ID" value="KAB8076553.1"/>
    <property type="molecule type" value="Genomic_DNA"/>
</dbReference>
<evidence type="ECO:0000256" key="2">
    <source>
        <dbReference type="ARBA" id="ARBA00022692"/>
    </source>
</evidence>
<keyword evidence="7" id="KW-1185">Reference proteome</keyword>
<protein>
    <submittedName>
        <fullName evidence="6">Voltage-dependent anion channel</fullName>
    </submittedName>
</protein>
<sequence>MVSDILSNQLQLQISGAPPRPALVQPSSLEECQSPSLWDRLGHVTWANFNLTLSTGGIGLLLSKQPHRFPGLTTIGKIVYIFDLFLILFLTAIIMRRFMLNRQRLSISLLRPGESLFFPTFLLSLVTAIVNMEILFWVYVTFALLVGIIQFYALFTAGKLLARNASPAWIMPIFPIMLTGTVAAAVAPVQSPHHRIPILIAGLTFQGLEFWVVMMVYASYLSRLMQWGLPEPNLRPGMFIAVGPSSFTALALIQLSEAVPLQHGSFTVSHGIVQILHIVAVAFSTFIWSLSLWFFITTQIDCLSVARELSFHLVW</sequence>
<dbReference type="InterPro" id="IPR038665">
    <property type="entry name" value="Voltage-dep_anion_channel_sf"/>
</dbReference>
<evidence type="ECO:0000313" key="7">
    <source>
        <dbReference type="Proteomes" id="UP000326565"/>
    </source>
</evidence>
<feature type="transmembrane region" description="Helical" evidence="5">
    <location>
        <begin position="142"/>
        <end position="162"/>
    </location>
</feature>
<accession>A0A5N5X737</accession>
<feature type="transmembrane region" description="Helical" evidence="5">
    <location>
        <begin position="238"/>
        <end position="255"/>
    </location>
</feature>
<evidence type="ECO:0000256" key="1">
    <source>
        <dbReference type="ARBA" id="ARBA00004141"/>
    </source>
</evidence>
<dbReference type="Proteomes" id="UP000326565">
    <property type="component" value="Unassembled WGS sequence"/>
</dbReference>
<dbReference type="Gene3D" id="1.50.10.150">
    <property type="entry name" value="Voltage-dependent anion channel"/>
    <property type="match status" value="1"/>
</dbReference>
<dbReference type="GO" id="GO:0016020">
    <property type="term" value="C:membrane"/>
    <property type="evidence" value="ECO:0007669"/>
    <property type="project" value="UniProtKB-SubCell"/>
</dbReference>
<reference evidence="6 7" key="1">
    <citation type="submission" date="2019-04" db="EMBL/GenBank/DDBJ databases">
        <title>Friends and foes A comparative genomics study of 23 Aspergillus species from section Flavi.</title>
        <authorList>
            <consortium name="DOE Joint Genome Institute"/>
            <person name="Kjaerbolling I."/>
            <person name="Vesth T."/>
            <person name="Frisvad J.C."/>
            <person name="Nybo J.L."/>
            <person name="Theobald S."/>
            <person name="Kildgaard S."/>
            <person name="Isbrandt T."/>
            <person name="Kuo A."/>
            <person name="Sato A."/>
            <person name="Lyhne E.K."/>
            <person name="Kogle M.E."/>
            <person name="Wiebenga A."/>
            <person name="Kun R.S."/>
            <person name="Lubbers R.J."/>
            <person name="Makela M.R."/>
            <person name="Barry K."/>
            <person name="Chovatia M."/>
            <person name="Clum A."/>
            <person name="Daum C."/>
            <person name="Haridas S."/>
            <person name="He G."/>
            <person name="LaButti K."/>
            <person name="Lipzen A."/>
            <person name="Mondo S."/>
            <person name="Riley R."/>
            <person name="Salamov A."/>
            <person name="Simmons B.A."/>
            <person name="Magnuson J.K."/>
            <person name="Henrissat B."/>
            <person name="Mortensen U.H."/>
            <person name="Larsen T.O."/>
            <person name="Devries R.P."/>
            <person name="Grigoriev I.V."/>
            <person name="Machida M."/>
            <person name="Baker S.E."/>
            <person name="Andersen M.R."/>
        </authorList>
    </citation>
    <scope>NUCLEOTIDE SEQUENCE [LARGE SCALE GENOMIC DNA]</scope>
    <source>
        <strain evidence="6 7">CBS 151.66</strain>
    </source>
</reference>
<keyword evidence="4 5" id="KW-0472">Membrane</keyword>
<comment type="subcellular location">
    <subcellularLocation>
        <location evidence="1">Membrane</location>
        <topology evidence="1">Multi-pass membrane protein</topology>
    </subcellularLocation>
</comment>
<dbReference type="PANTHER" id="PTHR31162">
    <property type="entry name" value="MALIC ACID TRANSPORT PROTEIN-RELATED"/>
    <property type="match status" value="1"/>
</dbReference>
<feature type="transmembrane region" description="Helical" evidence="5">
    <location>
        <begin position="275"/>
        <end position="296"/>
    </location>
</feature>
<keyword evidence="2 5" id="KW-0812">Transmembrane</keyword>
<evidence type="ECO:0000256" key="3">
    <source>
        <dbReference type="ARBA" id="ARBA00022989"/>
    </source>
</evidence>
<dbReference type="OrthoDB" id="2901184at2759"/>
<dbReference type="PANTHER" id="PTHR31162:SF0">
    <property type="entry name" value="MALIC ACID TRANSPORT PROTEIN"/>
    <property type="match status" value="1"/>
</dbReference>
<gene>
    <name evidence="6" type="ORF">BDV29DRAFT_189342</name>
</gene>
<keyword evidence="3 5" id="KW-1133">Transmembrane helix</keyword>
<dbReference type="GO" id="GO:0015140">
    <property type="term" value="F:malate transmembrane transporter activity"/>
    <property type="evidence" value="ECO:0007669"/>
    <property type="project" value="InterPro"/>
</dbReference>
<feature type="transmembrane region" description="Helical" evidence="5">
    <location>
        <begin position="116"/>
        <end position="136"/>
    </location>
</feature>
<name>A0A5N5X737_9EURO</name>
<evidence type="ECO:0000256" key="4">
    <source>
        <dbReference type="ARBA" id="ARBA00023136"/>
    </source>
</evidence>
<proteinExistence type="predicted"/>
<organism evidence="6 7">
    <name type="scientific">Aspergillus leporis</name>
    <dbReference type="NCBI Taxonomy" id="41062"/>
    <lineage>
        <taxon>Eukaryota</taxon>
        <taxon>Fungi</taxon>
        <taxon>Dikarya</taxon>
        <taxon>Ascomycota</taxon>
        <taxon>Pezizomycotina</taxon>
        <taxon>Eurotiomycetes</taxon>
        <taxon>Eurotiomycetidae</taxon>
        <taxon>Eurotiales</taxon>
        <taxon>Aspergillaceae</taxon>
        <taxon>Aspergillus</taxon>
        <taxon>Aspergillus subgen. Circumdati</taxon>
    </lineage>
</organism>
<feature type="transmembrane region" description="Helical" evidence="5">
    <location>
        <begin position="196"/>
        <end position="217"/>
    </location>
</feature>
<feature type="transmembrane region" description="Helical" evidence="5">
    <location>
        <begin position="169"/>
        <end position="190"/>
    </location>
</feature>